<feature type="region of interest" description="Disordered" evidence="1">
    <location>
        <begin position="60"/>
        <end position="79"/>
    </location>
</feature>
<dbReference type="Proteomes" id="UP000031523">
    <property type="component" value="Chromosome"/>
</dbReference>
<dbReference type="KEGG" id="sals:SLNWT_4839"/>
<keyword evidence="3" id="KW-1185">Reference proteome</keyword>
<evidence type="ECO:0000313" key="3">
    <source>
        <dbReference type="Proteomes" id="UP000031523"/>
    </source>
</evidence>
<reference evidence="2 3" key="1">
    <citation type="submission" date="2015-01" db="EMBL/GenBank/DDBJ databases">
        <title>Enhanced salinomycin production by adjusting the supply of polyketide extender units in Streptomyce albus DSM 41398.</title>
        <authorList>
            <person name="Lu C."/>
        </authorList>
    </citation>
    <scope>NUCLEOTIDE SEQUENCE [LARGE SCALE GENOMIC DNA]</scope>
    <source>
        <strain evidence="3">ATCC 21838 / DSM 41398 / FERM P-419 / JCM 4703 / NBRC 107858</strain>
    </source>
</reference>
<proteinExistence type="predicted"/>
<accession>A0A0B5F0V7</accession>
<dbReference type="AlphaFoldDB" id="A0A0B5F0V7"/>
<evidence type="ECO:0000256" key="1">
    <source>
        <dbReference type="SAM" id="MobiDB-lite"/>
    </source>
</evidence>
<evidence type="ECO:0000313" key="2">
    <source>
        <dbReference type="EMBL" id="AJE85215.1"/>
    </source>
</evidence>
<gene>
    <name evidence="2" type="ORF">SLNWT_4839</name>
</gene>
<organism evidence="2 3">
    <name type="scientific">Streptomyces albus (strain ATCC 21838 / DSM 41398 / FERM P-419 / JCM 4703 / NBRC 107858)</name>
    <dbReference type="NCBI Taxonomy" id="1081613"/>
    <lineage>
        <taxon>Bacteria</taxon>
        <taxon>Bacillati</taxon>
        <taxon>Actinomycetota</taxon>
        <taxon>Actinomycetes</taxon>
        <taxon>Kitasatosporales</taxon>
        <taxon>Streptomycetaceae</taxon>
        <taxon>Streptomyces</taxon>
    </lineage>
</organism>
<sequence>MSSAFRPGRRGCADPFLCGVGAILPQRQAARAACGQLPRAGNPAWSAPCRGELGTGGLPGSGPWAPCSGGPVRSGRAPW</sequence>
<protein>
    <submittedName>
        <fullName evidence="2">Uncharacterized protein</fullName>
    </submittedName>
</protein>
<name>A0A0B5F0V7_STRA4</name>
<dbReference type="EMBL" id="CP010519">
    <property type="protein sequence ID" value="AJE85215.1"/>
    <property type="molecule type" value="Genomic_DNA"/>
</dbReference>